<protein>
    <submittedName>
        <fullName evidence="1">DNA-directed RNA polymerase subunit M</fullName>
    </submittedName>
</protein>
<dbReference type="Proteomes" id="UP000470772">
    <property type="component" value="Unassembled WGS sequence"/>
</dbReference>
<organism evidence="1 2">
    <name type="scientific">Sulfuracidifex metallicus DSM 6482 = JCM 9184</name>
    <dbReference type="NCBI Taxonomy" id="523847"/>
    <lineage>
        <taxon>Archaea</taxon>
        <taxon>Thermoproteota</taxon>
        <taxon>Thermoprotei</taxon>
        <taxon>Sulfolobales</taxon>
        <taxon>Sulfolobaceae</taxon>
        <taxon>Sulfuracidifex</taxon>
    </lineage>
</organism>
<accession>A0A6A9QMB2</accession>
<keyword evidence="1" id="KW-0240">DNA-directed RNA polymerase</keyword>
<sequence>MAVCKNCGFKTKSNEKIILKESYDHSHDKIIVADGRKIQGRLYSVLCPKCGSSLSILINQRKKLYKCSLCGSIFNYI</sequence>
<reference evidence="1 2" key="1">
    <citation type="submission" date="2019-10" db="EMBL/GenBank/DDBJ databases">
        <title>Sequencing and Assembly of Multiple Reported Metal-Biooxidizing Members of the Extremely Thermoacidophilic Archaeal Family Sulfolobaceae.</title>
        <authorList>
            <person name="Counts J.A."/>
            <person name="Kelly R.M."/>
        </authorList>
    </citation>
    <scope>NUCLEOTIDE SEQUENCE [LARGE SCALE GENOMIC DNA]</scope>
    <source>
        <strain evidence="1 2">DSM 6482</strain>
    </source>
</reference>
<comment type="caution">
    <text evidence="1">The sequence shown here is derived from an EMBL/GenBank/DDBJ whole genome shotgun (WGS) entry which is preliminary data.</text>
</comment>
<dbReference type="NCBIfam" id="NF047723">
    <property type="entry name" value="TransFacS4"/>
    <property type="match status" value="1"/>
</dbReference>
<dbReference type="GO" id="GO:0000428">
    <property type="term" value="C:DNA-directed RNA polymerase complex"/>
    <property type="evidence" value="ECO:0007669"/>
    <property type="project" value="UniProtKB-KW"/>
</dbReference>
<dbReference type="EMBL" id="WGGD01000005">
    <property type="protein sequence ID" value="MUN29289.1"/>
    <property type="molecule type" value="Genomic_DNA"/>
</dbReference>
<keyword evidence="1" id="KW-0804">Transcription</keyword>
<name>A0A6A9QMB2_SULME</name>
<keyword evidence="2" id="KW-1185">Reference proteome</keyword>
<gene>
    <name evidence="1" type="ORF">GC250_07555</name>
</gene>
<proteinExistence type="predicted"/>
<evidence type="ECO:0000313" key="2">
    <source>
        <dbReference type="Proteomes" id="UP000470772"/>
    </source>
</evidence>
<evidence type="ECO:0000313" key="1">
    <source>
        <dbReference type="EMBL" id="MUN29289.1"/>
    </source>
</evidence>
<dbReference type="AlphaFoldDB" id="A0A6A9QMB2"/>